<evidence type="ECO:0000313" key="2">
    <source>
        <dbReference type="EMBL" id="KAF2722455.1"/>
    </source>
</evidence>
<dbReference type="EMBL" id="MU003782">
    <property type="protein sequence ID" value="KAF2722455.1"/>
    <property type="molecule type" value="Genomic_DNA"/>
</dbReference>
<reference evidence="2" key="1">
    <citation type="journal article" date="2020" name="Stud. Mycol.">
        <title>101 Dothideomycetes genomes: a test case for predicting lifestyles and emergence of pathogens.</title>
        <authorList>
            <person name="Haridas S."/>
            <person name="Albert R."/>
            <person name="Binder M."/>
            <person name="Bloem J."/>
            <person name="Labutti K."/>
            <person name="Salamov A."/>
            <person name="Andreopoulos B."/>
            <person name="Baker S."/>
            <person name="Barry K."/>
            <person name="Bills G."/>
            <person name="Bluhm B."/>
            <person name="Cannon C."/>
            <person name="Castanera R."/>
            <person name="Culley D."/>
            <person name="Daum C."/>
            <person name="Ezra D."/>
            <person name="Gonzalez J."/>
            <person name="Henrissat B."/>
            <person name="Kuo A."/>
            <person name="Liang C."/>
            <person name="Lipzen A."/>
            <person name="Lutzoni F."/>
            <person name="Magnuson J."/>
            <person name="Mondo S."/>
            <person name="Nolan M."/>
            <person name="Ohm R."/>
            <person name="Pangilinan J."/>
            <person name="Park H.-J."/>
            <person name="Ramirez L."/>
            <person name="Alfaro M."/>
            <person name="Sun H."/>
            <person name="Tritt A."/>
            <person name="Yoshinaga Y."/>
            <person name="Zwiers L.-H."/>
            <person name="Turgeon B."/>
            <person name="Goodwin S."/>
            <person name="Spatafora J."/>
            <person name="Crous P."/>
            <person name="Grigoriev I."/>
        </authorList>
    </citation>
    <scope>NUCLEOTIDE SEQUENCE</scope>
    <source>
        <strain evidence="2">CBS 116435</strain>
    </source>
</reference>
<dbReference type="AlphaFoldDB" id="A0A9P4QAL1"/>
<feature type="compositionally biased region" description="Basic and acidic residues" evidence="1">
    <location>
        <begin position="42"/>
        <end position="54"/>
    </location>
</feature>
<gene>
    <name evidence="2" type="ORF">K431DRAFT_283878</name>
</gene>
<evidence type="ECO:0000313" key="3">
    <source>
        <dbReference type="Proteomes" id="UP000799441"/>
    </source>
</evidence>
<organism evidence="2 3">
    <name type="scientific">Polychaeton citri CBS 116435</name>
    <dbReference type="NCBI Taxonomy" id="1314669"/>
    <lineage>
        <taxon>Eukaryota</taxon>
        <taxon>Fungi</taxon>
        <taxon>Dikarya</taxon>
        <taxon>Ascomycota</taxon>
        <taxon>Pezizomycotina</taxon>
        <taxon>Dothideomycetes</taxon>
        <taxon>Dothideomycetidae</taxon>
        <taxon>Capnodiales</taxon>
        <taxon>Capnodiaceae</taxon>
        <taxon>Polychaeton</taxon>
    </lineage>
</organism>
<keyword evidence="3" id="KW-1185">Reference proteome</keyword>
<dbReference type="Proteomes" id="UP000799441">
    <property type="component" value="Unassembled WGS sequence"/>
</dbReference>
<sequence length="84" mass="9480">MHTRIRCQAGVDTVACLSAGPLISLFHRRHAAAIAQVLAERMRAQQGERHRDTPDDSAPTPLPLQRLDYRCIWPHWTRLQVSGA</sequence>
<evidence type="ECO:0000256" key="1">
    <source>
        <dbReference type="SAM" id="MobiDB-lite"/>
    </source>
</evidence>
<accession>A0A9P4QAL1</accession>
<protein>
    <submittedName>
        <fullName evidence="2">Uncharacterized protein</fullName>
    </submittedName>
</protein>
<comment type="caution">
    <text evidence="2">The sequence shown here is derived from an EMBL/GenBank/DDBJ whole genome shotgun (WGS) entry which is preliminary data.</text>
</comment>
<proteinExistence type="predicted"/>
<feature type="region of interest" description="Disordered" evidence="1">
    <location>
        <begin position="42"/>
        <end position="62"/>
    </location>
</feature>
<name>A0A9P4QAL1_9PEZI</name>